<sequence>MRPGDARALFAAGRVRVQGLAHCACCGFGRIALRQAGRAGILRRRGHEVDKPCHGTTRGPSAPWCSSSSCPSLCILEDLHP</sequence>
<dbReference type="AlphaFoldDB" id="A0AAQ3U3R6"/>
<reference evidence="1 2" key="1">
    <citation type="submission" date="2024-02" db="EMBL/GenBank/DDBJ databases">
        <title>High-quality chromosome-scale genome assembly of Pensacola bahiagrass (Paspalum notatum Flugge var. saurae).</title>
        <authorList>
            <person name="Vega J.M."/>
            <person name="Podio M."/>
            <person name="Orjuela J."/>
            <person name="Siena L.A."/>
            <person name="Pessino S.C."/>
            <person name="Combes M.C."/>
            <person name="Mariac C."/>
            <person name="Albertini E."/>
            <person name="Pupilli F."/>
            <person name="Ortiz J.P.A."/>
            <person name="Leblanc O."/>
        </authorList>
    </citation>
    <scope>NUCLEOTIDE SEQUENCE [LARGE SCALE GENOMIC DNA]</scope>
    <source>
        <strain evidence="1">R1</strain>
        <tissue evidence="1">Leaf</tissue>
    </source>
</reference>
<keyword evidence="2" id="KW-1185">Reference proteome</keyword>
<name>A0AAQ3U3R6_PASNO</name>
<proteinExistence type="predicted"/>
<dbReference type="EMBL" id="CP144751">
    <property type="protein sequence ID" value="WVZ83724.1"/>
    <property type="molecule type" value="Genomic_DNA"/>
</dbReference>
<dbReference type="Proteomes" id="UP001341281">
    <property type="component" value="Chromosome 07"/>
</dbReference>
<gene>
    <name evidence="1" type="ORF">U9M48_030844</name>
</gene>
<evidence type="ECO:0000313" key="1">
    <source>
        <dbReference type="EMBL" id="WVZ83724.1"/>
    </source>
</evidence>
<accession>A0AAQ3U3R6</accession>
<protein>
    <submittedName>
        <fullName evidence="1">Uncharacterized protein</fullName>
    </submittedName>
</protein>
<organism evidence="1 2">
    <name type="scientific">Paspalum notatum var. saurae</name>
    <dbReference type="NCBI Taxonomy" id="547442"/>
    <lineage>
        <taxon>Eukaryota</taxon>
        <taxon>Viridiplantae</taxon>
        <taxon>Streptophyta</taxon>
        <taxon>Embryophyta</taxon>
        <taxon>Tracheophyta</taxon>
        <taxon>Spermatophyta</taxon>
        <taxon>Magnoliopsida</taxon>
        <taxon>Liliopsida</taxon>
        <taxon>Poales</taxon>
        <taxon>Poaceae</taxon>
        <taxon>PACMAD clade</taxon>
        <taxon>Panicoideae</taxon>
        <taxon>Andropogonodae</taxon>
        <taxon>Paspaleae</taxon>
        <taxon>Paspalinae</taxon>
        <taxon>Paspalum</taxon>
    </lineage>
</organism>
<evidence type="ECO:0000313" key="2">
    <source>
        <dbReference type="Proteomes" id="UP001341281"/>
    </source>
</evidence>